<evidence type="ECO:0000313" key="1">
    <source>
        <dbReference type="EMBL" id="QUS40531.1"/>
    </source>
</evidence>
<protein>
    <recommendedName>
        <fullName evidence="3">Type III secretion system (T3SS) negative regulator GrlR</fullName>
    </recommendedName>
</protein>
<keyword evidence="2" id="KW-1185">Reference proteome</keyword>
<proteinExistence type="predicted"/>
<organism evidence="1 2">
    <name type="scientific">Tardiphaga alba</name>
    <dbReference type="NCBI Taxonomy" id="340268"/>
    <lineage>
        <taxon>Bacteria</taxon>
        <taxon>Pseudomonadati</taxon>
        <taxon>Pseudomonadota</taxon>
        <taxon>Alphaproteobacteria</taxon>
        <taxon>Hyphomicrobiales</taxon>
        <taxon>Nitrobacteraceae</taxon>
        <taxon>Tardiphaga</taxon>
    </lineage>
</organism>
<reference evidence="1 2" key="1">
    <citation type="submission" date="2019-02" db="EMBL/GenBank/DDBJ databases">
        <title>Emended description of the genus Rhodopseudomonas and description of Rhodopseudomonas albus sp. nov., a non-phototrophic, heavy-metal-tolerant bacterium isolated from garden soil.</title>
        <authorList>
            <person name="Bao Z."/>
            <person name="Cao W.W."/>
            <person name="Sato Y."/>
            <person name="Nishizawa T."/>
            <person name="Zhao J."/>
            <person name="Guo Y."/>
            <person name="Ohta H."/>
        </authorList>
    </citation>
    <scope>NUCLEOTIDE SEQUENCE [LARGE SCALE GENOMIC DNA]</scope>
    <source>
        <strain evidence="1 2">SK50-23</strain>
    </source>
</reference>
<evidence type="ECO:0008006" key="3">
    <source>
        <dbReference type="Google" id="ProtNLM"/>
    </source>
</evidence>
<dbReference type="InterPro" id="IPR043019">
    <property type="entry name" value="GrlR_sf"/>
</dbReference>
<dbReference type="Proteomes" id="UP000682843">
    <property type="component" value="Chromosome"/>
</dbReference>
<accession>A0ABX8A9V9</accession>
<name>A0ABX8A9V9_9BRAD</name>
<evidence type="ECO:0000313" key="2">
    <source>
        <dbReference type="Proteomes" id="UP000682843"/>
    </source>
</evidence>
<dbReference type="Gene3D" id="2.40.128.380">
    <property type="entry name" value="T3SS negative regulator GrlR"/>
    <property type="match status" value="1"/>
</dbReference>
<gene>
    <name evidence="1" type="ORF">RPMA_18100</name>
</gene>
<dbReference type="EMBL" id="CP036498">
    <property type="protein sequence ID" value="QUS40531.1"/>
    <property type="molecule type" value="Genomic_DNA"/>
</dbReference>
<sequence length="113" mass="12371">MQFRFAMLPDGQYSAWFRIPEREGMGVITLDGGRLTGSDASISYRGSYIQEGDAFTADIQTSRHADGPPSIFGIDELDIQVVGTSKARTASCRGTVKQRPNIPFEVVLVRISS</sequence>